<sequence length="67" mass="7559">DAVCIDPGHDKEREHQVRQMGDIYQKAERVLVWLDAGVGDEILGGLKPAEHTVMEQSAVMILKFERV</sequence>
<reference evidence="1" key="1">
    <citation type="journal article" date="2020" name="Stud. Mycol.">
        <title>101 Dothideomycetes genomes: a test case for predicting lifestyles and emergence of pathogens.</title>
        <authorList>
            <person name="Haridas S."/>
            <person name="Albert R."/>
            <person name="Binder M."/>
            <person name="Bloem J."/>
            <person name="Labutti K."/>
            <person name="Salamov A."/>
            <person name="Andreopoulos B."/>
            <person name="Baker S."/>
            <person name="Barry K."/>
            <person name="Bills G."/>
            <person name="Bluhm B."/>
            <person name="Cannon C."/>
            <person name="Castanera R."/>
            <person name="Culley D."/>
            <person name="Daum C."/>
            <person name="Ezra D."/>
            <person name="Gonzalez J."/>
            <person name="Henrissat B."/>
            <person name="Kuo A."/>
            <person name="Liang C."/>
            <person name="Lipzen A."/>
            <person name="Lutzoni F."/>
            <person name="Magnuson J."/>
            <person name="Mondo S."/>
            <person name="Nolan M."/>
            <person name="Ohm R."/>
            <person name="Pangilinan J."/>
            <person name="Park H.-J."/>
            <person name="Ramirez L."/>
            <person name="Alfaro M."/>
            <person name="Sun H."/>
            <person name="Tritt A."/>
            <person name="Yoshinaga Y."/>
            <person name="Zwiers L.-H."/>
            <person name="Turgeon B."/>
            <person name="Goodwin S."/>
            <person name="Spatafora J."/>
            <person name="Crous P."/>
            <person name="Grigoriev I."/>
        </authorList>
    </citation>
    <scope>NUCLEOTIDE SEQUENCE</scope>
    <source>
        <strain evidence="1">CBS 525.71</strain>
    </source>
</reference>
<dbReference type="Proteomes" id="UP000799754">
    <property type="component" value="Unassembled WGS sequence"/>
</dbReference>
<evidence type="ECO:0000313" key="1">
    <source>
        <dbReference type="EMBL" id="KAF2624433.1"/>
    </source>
</evidence>
<protein>
    <submittedName>
        <fullName evidence="1">Uncharacterized protein</fullName>
    </submittedName>
</protein>
<keyword evidence="2" id="KW-1185">Reference proteome</keyword>
<accession>A0ACB6RRS1</accession>
<gene>
    <name evidence="1" type="ORF">BU25DRAFT_348318</name>
</gene>
<dbReference type="EMBL" id="MU006731">
    <property type="protein sequence ID" value="KAF2624433.1"/>
    <property type="molecule type" value="Genomic_DNA"/>
</dbReference>
<name>A0ACB6RRS1_9PLEO</name>
<feature type="non-terminal residue" evidence="1">
    <location>
        <position position="1"/>
    </location>
</feature>
<organism evidence="1 2">
    <name type="scientific">Macroventuria anomochaeta</name>
    <dbReference type="NCBI Taxonomy" id="301207"/>
    <lineage>
        <taxon>Eukaryota</taxon>
        <taxon>Fungi</taxon>
        <taxon>Dikarya</taxon>
        <taxon>Ascomycota</taxon>
        <taxon>Pezizomycotina</taxon>
        <taxon>Dothideomycetes</taxon>
        <taxon>Pleosporomycetidae</taxon>
        <taxon>Pleosporales</taxon>
        <taxon>Pleosporineae</taxon>
        <taxon>Didymellaceae</taxon>
        <taxon>Macroventuria</taxon>
    </lineage>
</organism>
<evidence type="ECO:0000313" key="2">
    <source>
        <dbReference type="Proteomes" id="UP000799754"/>
    </source>
</evidence>
<proteinExistence type="predicted"/>
<comment type="caution">
    <text evidence="1">The sequence shown here is derived from an EMBL/GenBank/DDBJ whole genome shotgun (WGS) entry which is preliminary data.</text>
</comment>